<dbReference type="EMBL" id="HACG01000723">
    <property type="protein sequence ID" value="CEK47588.1"/>
    <property type="molecule type" value="Transcribed_RNA"/>
</dbReference>
<gene>
    <name evidence="1" type="primary">ORF1692</name>
</gene>
<feature type="non-terminal residue" evidence="1">
    <location>
        <position position="72"/>
    </location>
</feature>
<dbReference type="AlphaFoldDB" id="A0A0B6XUK7"/>
<accession>A0A0B6XUK7</accession>
<sequence length="72" mass="8239">LLNEIKEENQESVSVVDGFPYQYQISRLITRIGQFLTSIKLEGETVYLITAKHFVNAISAKYFNDSFLATVH</sequence>
<proteinExistence type="predicted"/>
<feature type="non-terminal residue" evidence="1">
    <location>
        <position position="1"/>
    </location>
</feature>
<protein>
    <submittedName>
        <fullName evidence="1">Uncharacterized protein</fullName>
    </submittedName>
</protein>
<organism evidence="1">
    <name type="scientific">Arion vulgaris</name>
    <dbReference type="NCBI Taxonomy" id="1028688"/>
    <lineage>
        <taxon>Eukaryota</taxon>
        <taxon>Metazoa</taxon>
        <taxon>Spiralia</taxon>
        <taxon>Lophotrochozoa</taxon>
        <taxon>Mollusca</taxon>
        <taxon>Gastropoda</taxon>
        <taxon>Heterobranchia</taxon>
        <taxon>Euthyneura</taxon>
        <taxon>Panpulmonata</taxon>
        <taxon>Eupulmonata</taxon>
        <taxon>Stylommatophora</taxon>
        <taxon>Helicina</taxon>
        <taxon>Arionoidea</taxon>
        <taxon>Arionidae</taxon>
        <taxon>Arion</taxon>
    </lineage>
</organism>
<evidence type="ECO:0000313" key="1">
    <source>
        <dbReference type="EMBL" id="CEK47588.1"/>
    </source>
</evidence>
<name>A0A0B6XUK7_9EUPU</name>
<reference evidence="1" key="1">
    <citation type="submission" date="2014-12" db="EMBL/GenBank/DDBJ databases">
        <title>Insight into the proteome of Arion vulgaris.</title>
        <authorList>
            <person name="Aradska J."/>
            <person name="Bulat T."/>
            <person name="Smidak R."/>
            <person name="Sarate P."/>
            <person name="Gangsoo J."/>
            <person name="Sialana F."/>
            <person name="Bilban M."/>
            <person name="Lubec G."/>
        </authorList>
    </citation>
    <scope>NUCLEOTIDE SEQUENCE</scope>
    <source>
        <tissue evidence="1">Skin</tissue>
    </source>
</reference>